<dbReference type="Gene3D" id="2.60.40.3500">
    <property type="match status" value="1"/>
</dbReference>
<dbReference type="Gene3D" id="3.40.630.40">
    <property type="entry name" value="Zn-dependent exopeptidases"/>
    <property type="match status" value="1"/>
</dbReference>
<dbReference type="RefSeq" id="WP_138289675.1">
    <property type="nucleotide sequence ID" value="NZ_CP058350.1"/>
</dbReference>
<feature type="domain" description="MurNAc-LAA" evidence="5">
    <location>
        <begin position="244"/>
        <end position="398"/>
    </location>
</feature>
<dbReference type="Pfam" id="PF11741">
    <property type="entry name" value="AMIN"/>
    <property type="match status" value="1"/>
</dbReference>
<dbReference type="PANTHER" id="PTHR30404:SF0">
    <property type="entry name" value="N-ACETYLMURAMOYL-L-ALANINE AMIDASE AMIC"/>
    <property type="match status" value="1"/>
</dbReference>
<comment type="catalytic activity">
    <reaction evidence="1">
        <text>Hydrolyzes the link between N-acetylmuramoyl residues and L-amino acid residues in certain cell-wall glycopeptides.</text>
        <dbReference type="EC" id="3.5.1.28"/>
    </reaction>
</comment>
<dbReference type="InterPro" id="IPR050695">
    <property type="entry name" value="N-acetylmuramoyl_amidase_3"/>
</dbReference>
<evidence type="ECO:0000313" key="7">
    <source>
        <dbReference type="Proteomes" id="UP000308530"/>
    </source>
</evidence>
<proteinExistence type="predicted"/>
<keyword evidence="4" id="KW-0732">Signal</keyword>
<dbReference type="InterPro" id="IPR002508">
    <property type="entry name" value="MurNAc-LAA_cat"/>
</dbReference>
<feature type="signal peptide" evidence="4">
    <location>
        <begin position="1"/>
        <end position="21"/>
    </location>
</feature>
<keyword evidence="3" id="KW-0378">Hydrolase</keyword>
<dbReference type="SMART" id="SM00646">
    <property type="entry name" value="Ami_3"/>
    <property type="match status" value="1"/>
</dbReference>
<evidence type="ECO:0000256" key="4">
    <source>
        <dbReference type="SAM" id="SignalP"/>
    </source>
</evidence>
<dbReference type="InterPro" id="IPR021731">
    <property type="entry name" value="AMIN_dom"/>
</dbReference>
<reference evidence="6 7" key="1">
    <citation type="submission" date="2020-06" db="EMBL/GenBank/DDBJ databases">
        <title>Genome sequence of Rhizobium sp strain ADMK78.</title>
        <authorList>
            <person name="Rahi P."/>
        </authorList>
    </citation>
    <scope>NUCLEOTIDE SEQUENCE [LARGE SCALE GENOMIC DNA]</scope>
    <source>
        <strain evidence="6 7">ADMK78</strain>
    </source>
</reference>
<evidence type="ECO:0000256" key="2">
    <source>
        <dbReference type="ARBA" id="ARBA00011901"/>
    </source>
</evidence>
<evidence type="ECO:0000259" key="5">
    <source>
        <dbReference type="SMART" id="SM00646"/>
    </source>
</evidence>
<dbReference type="SUPFAM" id="SSF53187">
    <property type="entry name" value="Zn-dependent exopeptidases"/>
    <property type="match status" value="1"/>
</dbReference>
<evidence type="ECO:0000256" key="1">
    <source>
        <dbReference type="ARBA" id="ARBA00001561"/>
    </source>
</evidence>
<feature type="chain" id="PRO_5045815733" description="N-acetylmuramoyl-L-alanine amidase" evidence="4">
    <location>
        <begin position="22"/>
        <end position="409"/>
    </location>
</feature>
<evidence type="ECO:0000256" key="3">
    <source>
        <dbReference type="ARBA" id="ARBA00022801"/>
    </source>
</evidence>
<evidence type="ECO:0000313" key="6">
    <source>
        <dbReference type="EMBL" id="QLF70169.1"/>
    </source>
</evidence>
<protein>
    <recommendedName>
        <fullName evidence="2">N-acetylmuramoyl-L-alanine amidase</fullName>
        <ecNumber evidence="2">3.5.1.28</ecNumber>
    </recommendedName>
</protein>
<gene>
    <name evidence="6" type="ORF">FE840_011815</name>
</gene>
<accession>A0ABX6QNV1</accession>
<keyword evidence="7" id="KW-1185">Reference proteome</keyword>
<dbReference type="EMBL" id="CP058350">
    <property type="protein sequence ID" value="QLF70169.1"/>
    <property type="molecule type" value="Genomic_DNA"/>
</dbReference>
<sequence>MMRIVTLLVVALGLQMSPAWSSSSAVDATTEESAEPLLAYSGRIAGDRARTRLVIDFDRKPTVDIRYISNPDRIIVDLPATVFSLDPETFGPVGLFSEVRYGSIDRQSARLVLTAARAARIVENKVIKDEADKGYRLVLDAEMVSQQDFDALVRGQNWLGEGQAATVAATTIDPATASDKFVIAVDAGHGGIDTGATGATTRTPEKDITLAFAKILHAKLMAEPGVVSVLTREDDSFLSLSERVTIARQNGADLLISLHADTLRQPEIRGATVYTISDRASDNMAAQLAERENLSDVIGGVVLTEEPSEVTDILIDLTRRETQAFSISLAQSVIASFQGQIGLINNPHRYAGFRVLQAHDVPSILLELGFLSNKEDEKLLLDPAWREKVATHLVDAIRRYKAPLMANGG</sequence>
<dbReference type="EC" id="3.5.1.28" evidence="2"/>
<dbReference type="CDD" id="cd02696">
    <property type="entry name" value="MurNAc-LAA"/>
    <property type="match status" value="1"/>
</dbReference>
<dbReference type="Proteomes" id="UP000308530">
    <property type="component" value="Chromosome"/>
</dbReference>
<name>A0ABX6QNV1_9HYPH</name>
<dbReference type="PANTHER" id="PTHR30404">
    <property type="entry name" value="N-ACETYLMURAMOYL-L-ALANINE AMIDASE"/>
    <property type="match status" value="1"/>
</dbReference>
<organism evidence="6 7">
    <name type="scientific">Peteryoungia desertarenae</name>
    <dbReference type="NCBI Taxonomy" id="1813451"/>
    <lineage>
        <taxon>Bacteria</taxon>
        <taxon>Pseudomonadati</taxon>
        <taxon>Pseudomonadota</taxon>
        <taxon>Alphaproteobacteria</taxon>
        <taxon>Hyphomicrobiales</taxon>
        <taxon>Rhizobiaceae</taxon>
        <taxon>Peteryoungia</taxon>
    </lineage>
</organism>
<dbReference type="Pfam" id="PF01520">
    <property type="entry name" value="Amidase_3"/>
    <property type="match status" value="1"/>
</dbReference>